<dbReference type="EMBL" id="CAEZYR010000060">
    <property type="protein sequence ID" value="CAB4749098.1"/>
    <property type="molecule type" value="Genomic_DNA"/>
</dbReference>
<sequence length="127" mass="13884">MTWHAYSMARFLTDQWVDALDAAAAPLAVSGQLELCVEHVVDSFTYHVSYRDGRVRYRTGAATDPNVRLVADRDTATAIARGELSAQRAFMNGQLAIEGDTLALAHAQPALRGISDAFAEVRSSTEW</sequence>
<feature type="domain" description="SCP2" evidence="1">
    <location>
        <begin position="42"/>
        <end position="109"/>
    </location>
</feature>
<name>A0A6J6ZXY9_9ZZZZ</name>
<reference evidence="3" key="1">
    <citation type="submission" date="2020-05" db="EMBL/GenBank/DDBJ databases">
        <authorList>
            <person name="Chiriac C."/>
            <person name="Salcher M."/>
            <person name="Ghai R."/>
            <person name="Kavagutti S V."/>
        </authorList>
    </citation>
    <scope>NUCLEOTIDE SEQUENCE</scope>
</reference>
<dbReference type="EMBL" id="CAFBOS010000173">
    <property type="protein sequence ID" value="CAB5013162.1"/>
    <property type="molecule type" value="Genomic_DNA"/>
</dbReference>
<proteinExistence type="predicted"/>
<evidence type="ECO:0000259" key="1">
    <source>
        <dbReference type="Pfam" id="PF02036"/>
    </source>
</evidence>
<dbReference type="InterPro" id="IPR036527">
    <property type="entry name" value="SCP2_sterol-bd_dom_sf"/>
</dbReference>
<gene>
    <name evidence="2" type="ORF">UFOPK2754_01697</name>
    <name evidence="3" type="ORF">UFOPK3139_00977</name>
    <name evidence="4" type="ORF">UFOPK3543_00296</name>
    <name evidence="5" type="ORF">UFOPK3967_02350</name>
</gene>
<evidence type="ECO:0000313" key="2">
    <source>
        <dbReference type="EMBL" id="CAB4749098.1"/>
    </source>
</evidence>
<dbReference type="EMBL" id="CAFABA010000030">
    <property type="protein sequence ID" value="CAB4825344.1"/>
    <property type="molecule type" value="Genomic_DNA"/>
</dbReference>
<dbReference type="Pfam" id="PF02036">
    <property type="entry name" value="SCP2"/>
    <property type="match status" value="1"/>
</dbReference>
<dbReference type="Gene3D" id="3.30.1050.10">
    <property type="entry name" value="SCP2 sterol-binding domain"/>
    <property type="match status" value="1"/>
</dbReference>
<evidence type="ECO:0000313" key="4">
    <source>
        <dbReference type="EMBL" id="CAB4891458.1"/>
    </source>
</evidence>
<dbReference type="InterPro" id="IPR003033">
    <property type="entry name" value="SCP2_sterol-bd_dom"/>
</dbReference>
<evidence type="ECO:0000313" key="5">
    <source>
        <dbReference type="EMBL" id="CAB5013162.1"/>
    </source>
</evidence>
<organism evidence="3">
    <name type="scientific">freshwater metagenome</name>
    <dbReference type="NCBI Taxonomy" id="449393"/>
    <lineage>
        <taxon>unclassified sequences</taxon>
        <taxon>metagenomes</taxon>
        <taxon>ecological metagenomes</taxon>
    </lineage>
</organism>
<evidence type="ECO:0000313" key="3">
    <source>
        <dbReference type="EMBL" id="CAB4825344.1"/>
    </source>
</evidence>
<protein>
    <submittedName>
        <fullName evidence="3">Unannotated protein</fullName>
    </submittedName>
</protein>
<accession>A0A6J6ZXY9</accession>
<dbReference type="EMBL" id="CAFBMH010000006">
    <property type="protein sequence ID" value="CAB4891458.1"/>
    <property type="molecule type" value="Genomic_DNA"/>
</dbReference>
<dbReference type="SUPFAM" id="SSF55718">
    <property type="entry name" value="SCP-like"/>
    <property type="match status" value="1"/>
</dbReference>
<dbReference type="AlphaFoldDB" id="A0A6J6ZXY9"/>